<organism evidence="2 3">
    <name type="scientific">Microbacterium aurum</name>
    <dbReference type="NCBI Taxonomy" id="36805"/>
    <lineage>
        <taxon>Bacteria</taxon>
        <taxon>Bacillati</taxon>
        <taxon>Actinomycetota</taxon>
        <taxon>Actinomycetes</taxon>
        <taxon>Micrococcales</taxon>
        <taxon>Microbacteriaceae</taxon>
        <taxon>Microbacterium</taxon>
    </lineage>
</organism>
<dbReference type="Proteomes" id="UP000187185">
    <property type="component" value="Chromosome"/>
</dbReference>
<dbReference type="KEGG" id="maur:BOH66_13350"/>
<dbReference type="RefSeq" id="WP_076691504.1">
    <property type="nucleotide sequence ID" value="NZ_CP018762.1"/>
</dbReference>
<keyword evidence="1" id="KW-1133">Transmembrane helix</keyword>
<feature type="transmembrane region" description="Helical" evidence="1">
    <location>
        <begin position="31"/>
        <end position="52"/>
    </location>
</feature>
<gene>
    <name evidence="2" type="ORF">BOH66_13350</name>
</gene>
<keyword evidence="1" id="KW-0812">Transmembrane</keyword>
<dbReference type="STRING" id="36805.BOH66_13350"/>
<evidence type="ECO:0000313" key="3">
    <source>
        <dbReference type="Proteomes" id="UP000187185"/>
    </source>
</evidence>
<name>A0A1P8UAM5_9MICO</name>
<keyword evidence="3" id="KW-1185">Reference proteome</keyword>
<evidence type="ECO:0000313" key="2">
    <source>
        <dbReference type="EMBL" id="APZ35125.1"/>
    </source>
</evidence>
<sequence length="183" mass="19588">MKSWIVRFASLYVFNVVVLLVIGLLTPAHVGWAVIWAALVMALAELVVRPLVTKAFQSAAARSAGERTKTGEWPVQAVIVLLVAAIVWLITVLLSGVDLGGSWFWAFVLPPVIITIGWFVYARVSGRLEKTAGDLYDRADASLSARSGADAAATTPAAAAGRQELNDGLTPEQRKMLDDLGKS</sequence>
<feature type="transmembrane region" description="Helical" evidence="1">
    <location>
        <begin position="103"/>
        <end position="121"/>
    </location>
</feature>
<proteinExistence type="predicted"/>
<accession>A0A1P8UAM5</accession>
<evidence type="ECO:0000256" key="1">
    <source>
        <dbReference type="SAM" id="Phobius"/>
    </source>
</evidence>
<dbReference type="EMBL" id="CP018762">
    <property type="protein sequence ID" value="APZ35125.1"/>
    <property type="molecule type" value="Genomic_DNA"/>
</dbReference>
<feature type="transmembrane region" description="Helical" evidence="1">
    <location>
        <begin position="73"/>
        <end position="97"/>
    </location>
</feature>
<feature type="transmembrane region" description="Helical" evidence="1">
    <location>
        <begin position="5"/>
        <end position="25"/>
    </location>
</feature>
<protein>
    <submittedName>
        <fullName evidence="2">Uncharacterized protein</fullName>
    </submittedName>
</protein>
<keyword evidence="1" id="KW-0472">Membrane</keyword>
<dbReference type="AlphaFoldDB" id="A0A1P8UAM5"/>
<dbReference type="OrthoDB" id="5082247at2"/>
<reference evidence="2 3" key="1">
    <citation type="submission" date="2016-12" db="EMBL/GenBank/DDBJ databases">
        <title>Complete genome sequence of Microbacterium aurum KACC 15219.</title>
        <authorList>
            <person name="Jung Y."/>
            <person name="Shin J.-H."/>
            <person name="Lee Y.-J."/>
            <person name="Yi H."/>
            <person name="Bahn Y.-S."/>
            <person name="Kim J.F."/>
            <person name="Lee D.-W."/>
        </authorList>
    </citation>
    <scope>NUCLEOTIDE SEQUENCE [LARGE SCALE GENOMIC DNA]</scope>
    <source>
        <strain evidence="2 3">KACC 15219</strain>
    </source>
</reference>